<keyword evidence="2" id="KW-1185">Reference proteome</keyword>
<dbReference type="AlphaFoldDB" id="A0ABD1MXS1"/>
<accession>A0ABD1MXS1</accession>
<dbReference type="Proteomes" id="UP001603857">
    <property type="component" value="Unassembled WGS sequence"/>
</dbReference>
<proteinExistence type="predicted"/>
<gene>
    <name evidence="1" type="ORF">Fmac_008567</name>
</gene>
<reference evidence="1 2" key="1">
    <citation type="submission" date="2024-08" db="EMBL/GenBank/DDBJ databases">
        <title>Insights into the chromosomal genome structure of Flemingia macrophylla.</title>
        <authorList>
            <person name="Ding Y."/>
            <person name="Zhao Y."/>
            <person name="Bi W."/>
            <person name="Wu M."/>
            <person name="Zhao G."/>
            <person name="Gong Y."/>
            <person name="Li W."/>
            <person name="Zhang P."/>
        </authorList>
    </citation>
    <scope>NUCLEOTIDE SEQUENCE [LARGE SCALE GENOMIC DNA]</scope>
    <source>
        <strain evidence="1">DYQJB</strain>
        <tissue evidence="1">Leaf</tissue>
    </source>
</reference>
<organism evidence="1 2">
    <name type="scientific">Flemingia macrophylla</name>
    <dbReference type="NCBI Taxonomy" id="520843"/>
    <lineage>
        <taxon>Eukaryota</taxon>
        <taxon>Viridiplantae</taxon>
        <taxon>Streptophyta</taxon>
        <taxon>Embryophyta</taxon>
        <taxon>Tracheophyta</taxon>
        <taxon>Spermatophyta</taxon>
        <taxon>Magnoliopsida</taxon>
        <taxon>eudicotyledons</taxon>
        <taxon>Gunneridae</taxon>
        <taxon>Pentapetalae</taxon>
        <taxon>rosids</taxon>
        <taxon>fabids</taxon>
        <taxon>Fabales</taxon>
        <taxon>Fabaceae</taxon>
        <taxon>Papilionoideae</taxon>
        <taxon>50 kb inversion clade</taxon>
        <taxon>NPAAA clade</taxon>
        <taxon>indigoferoid/millettioid clade</taxon>
        <taxon>Phaseoleae</taxon>
        <taxon>Flemingia</taxon>
    </lineage>
</organism>
<name>A0ABD1MXS1_9FABA</name>
<comment type="caution">
    <text evidence="1">The sequence shown here is derived from an EMBL/GenBank/DDBJ whole genome shotgun (WGS) entry which is preliminary data.</text>
</comment>
<evidence type="ECO:0000313" key="1">
    <source>
        <dbReference type="EMBL" id="KAL2340627.1"/>
    </source>
</evidence>
<dbReference type="EMBL" id="JBGMDY010000003">
    <property type="protein sequence ID" value="KAL2340627.1"/>
    <property type="molecule type" value="Genomic_DNA"/>
</dbReference>
<protein>
    <submittedName>
        <fullName evidence="1">Uncharacterized protein</fullName>
    </submittedName>
</protein>
<sequence>MLDSSLSIKRQPHFVSFSYRHMDPRFFAAGARRKFPARTSFGIVFHSKPKYGVPEHEKRRKENIMCPKITIKKKQPPRSYSNQNMTVANNICIYDNRC</sequence>
<evidence type="ECO:0000313" key="2">
    <source>
        <dbReference type="Proteomes" id="UP001603857"/>
    </source>
</evidence>